<dbReference type="InterPro" id="IPR051786">
    <property type="entry name" value="ASN_synthetase/amidase"/>
</dbReference>
<reference evidence="11 12" key="1">
    <citation type="submission" date="2017-09" db="EMBL/GenBank/DDBJ databases">
        <title>Whole genomes of Flavobacteriaceae.</title>
        <authorList>
            <person name="Stine C."/>
            <person name="Li C."/>
            <person name="Tadesse D."/>
        </authorList>
    </citation>
    <scope>NUCLEOTIDE SEQUENCE [LARGE SCALE GENOMIC DNA]</scope>
    <source>
        <strain evidence="11 12">ATCC 35036</strain>
    </source>
</reference>
<feature type="active site" description="For GATase activity" evidence="8">
    <location>
        <position position="2"/>
    </location>
</feature>
<comment type="pathway">
    <text evidence="1">Amino-acid biosynthesis; L-asparagine biosynthesis; L-asparagine from L-aspartate (L-Gln route): step 1/1.</text>
</comment>
<evidence type="ECO:0000256" key="3">
    <source>
        <dbReference type="ARBA" id="ARBA00012737"/>
    </source>
</evidence>
<dbReference type="EMBL" id="PCMW01000068">
    <property type="protein sequence ID" value="PDS23146.1"/>
    <property type="molecule type" value="Genomic_DNA"/>
</dbReference>
<dbReference type="Proteomes" id="UP000220828">
    <property type="component" value="Unassembled WGS sequence"/>
</dbReference>
<comment type="caution">
    <text evidence="11">The sequence shown here is derived from an EMBL/GenBank/DDBJ whole genome shotgun (WGS) entry which is preliminary data.</text>
</comment>
<dbReference type="PANTHER" id="PTHR43284">
    <property type="entry name" value="ASPARAGINE SYNTHETASE (GLUTAMINE-HYDROLYZING)"/>
    <property type="match status" value="1"/>
</dbReference>
<protein>
    <recommendedName>
        <fullName evidence="3">asparagine synthase (glutamine-hydrolyzing)</fullName>
        <ecNumber evidence="3">6.3.5.4</ecNumber>
    </recommendedName>
</protein>
<dbReference type="SUPFAM" id="SSF52402">
    <property type="entry name" value="Adenine nucleotide alpha hydrolases-like"/>
    <property type="match status" value="1"/>
</dbReference>
<dbReference type="EC" id="6.3.5.4" evidence="3"/>
<dbReference type="RefSeq" id="WP_097554542.1">
    <property type="nucleotide sequence ID" value="NZ_PCMW01000068.1"/>
</dbReference>
<keyword evidence="5 9" id="KW-0067">ATP-binding</keyword>
<organism evidence="11 12">
    <name type="scientific">Flavobacterium branchiophilum</name>
    <dbReference type="NCBI Taxonomy" id="55197"/>
    <lineage>
        <taxon>Bacteria</taxon>
        <taxon>Pseudomonadati</taxon>
        <taxon>Bacteroidota</taxon>
        <taxon>Flavobacteriia</taxon>
        <taxon>Flavobacteriales</taxon>
        <taxon>Flavobacteriaceae</taxon>
        <taxon>Flavobacterium</taxon>
    </lineage>
</organism>
<comment type="similarity">
    <text evidence="2">Belongs to the asparagine synthetase family.</text>
</comment>
<dbReference type="CDD" id="cd01991">
    <property type="entry name" value="Asn_synthase_B_C"/>
    <property type="match status" value="1"/>
</dbReference>
<dbReference type="GO" id="GO:0005829">
    <property type="term" value="C:cytosol"/>
    <property type="evidence" value="ECO:0007669"/>
    <property type="project" value="TreeGrafter"/>
</dbReference>
<feature type="domain" description="Glutamine amidotransferase type-2" evidence="10">
    <location>
        <begin position="2"/>
        <end position="214"/>
    </location>
</feature>
<dbReference type="InterPro" id="IPR029055">
    <property type="entry name" value="Ntn_hydrolases_N"/>
</dbReference>
<dbReference type="InterPro" id="IPR033738">
    <property type="entry name" value="AsnB_N"/>
</dbReference>
<dbReference type="InterPro" id="IPR017932">
    <property type="entry name" value="GATase_2_dom"/>
</dbReference>
<keyword evidence="4 9" id="KW-0547">Nucleotide-binding</keyword>
<dbReference type="NCBIfam" id="TIGR01536">
    <property type="entry name" value="asn_synth_AEB"/>
    <property type="match status" value="1"/>
</dbReference>
<dbReference type="PROSITE" id="PS51278">
    <property type="entry name" value="GATASE_TYPE_2"/>
    <property type="match status" value="1"/>
</dbReference>
<dbReference type="GO" id="GO:0006529">
    <property type="term" value="P:asparagine biosynthetic process"/>
    <property type="evidence" value="ECO:0007669"/>
    <property type="project" value="UniProtKB-KW"/>
</dbReference>
<evidence type="ECO:0000256" key="1">
    <source>
        <dbReference type="ARBA" id="ARBA00005187"/>
    </source>
</evidence>
<dbReference type="InterPro" id="IPR001962">
    <property type="entry name" value="Asn_synthase"/>
</dbReference>
<evidence type="ECO:0000256" key="8">
    <source>
        <dbReference type="PIRSR" id="PIRSR001589-1"/>
    </source>
</evidence>
<evidence type="ECO:0000256" key="5">
    <source>
        <dbReference type="ARBA" id="ARBA00022840"/>
    </source>
</evidence>
<comment type="catalytic activity">
    <reaction evidence="7">
        <text>L-aspartate + L-glutamine + ATP + H2O = L-asparagine + L-glutamate + AMP + diphosphate + H(+)</text>
        <dbReference type="Rhea" id="RHEA:12228"/>
        <dbReference type="ChEBI" id="CHEBI:15377"/>
        <dbReference type="ChEBI" id="CHEBI:15378"/>
        <dbReference type="ChEBI" id="CHEBI:29985"/>
        <dbReference type="ChEBI" id="CHEBI:29991"/>
        <dbReference type="ChEBI" id="CHEBI:30616"/>
        <dbReference type="ChEBI" id="CHEBI:33019"/>
        <dbReference type="ChEBI" id="CHEBI:58048"/>
        <dbReference type="ChEBI" id="CHEBI:58359"/>
        <dbReference type="ChEBI" id="CHEBI:456215"/>
        <dbReference type="EC" id="6.3.5.4"/>
    </reaction>
</comment>
<name>A0A2H3KBJ7_9FLAO</name>
<dbReference type="GO" id="GO:0004066">
    <property type="term" value="F:asparagine synthase (glutamine-hydrolyzing) activity"/>
    <property type="evidence" value="ECO:0007669"/>
    <property type="project" value="UniProtKB-EC"/>
</dbReference>
<dbReference type="Pfam" id="PF13522">
    <property type="entry name" value="GATase_6"/>
    <property type="match status" value="1"/>
</dbReference>
<dbReference type="Gene3D" id="3.60.20.10">
    <property type="entry name" value="Glutamine Phosphoribosylpyrophosphate, subunit 1, domain 1"/>
    <property type="match status" value="1"/>
</dbReference>
<keyword evidence="8" id="KW-0028">Amino-acid biosynthesis</keyword>
<evidence type="ECO:0000256" key="4">
    <source>
        <dbReference type="ARBA" id="ARBA00022741"/>
    </source>
</evidence>
<keyword evidence="8" id="KW-0061">Asparagine biosynthesis</keyword>
<dbReference type="CDD" id="cd00712">
    <property type="entry name" value="AsnB"/>
    <property type="match status" value="1"/>
</dbReference>
<accession>A0A2H3KBJ7</accession>
<proteinExistence type="inferred from homology"/>
<evidence type="ECO:0000313" key="12">
    <source>
        <dbReference type="Proteomes" id="UP000220828"/>
    </source>
</evidence>
<evidence type="ECO:0000256" key="6">
    <source>
        <dbReference type="ARBA" id="ARBA00022962"/>
    </source>
</evidence>
<keyword evidence="6 8" id="KW-0315">Glutamine amidotransferase</keyword>
<dbReference type="PIRSF" id="PIRSF001589">
    <property type="entry name" value="Asn_synthetase_glu-h"/>
    <property type="match status" value="1"/>
</dbReference>
<dbReference type="Gene3D" id="3.40.50.620">
    <property type="entry name" value="HUPs"/>
    <property type="match status" value="1"/>
</dbReference>
<evidence type="ECO:0000256" key="9">
    <source>
        <dbReference type="PIRSR" id="PIRSR001589-2"/>
    </source>
</evidence>
<evidence type="ECO:0000256" key="7">
    <source>
        <dbReference type="ARBA" id="ARBA00048741"/>
    </source>
</evidence>
<evidence type="ECO:0000313" key="11">
    <source>
        <dbReference type="EMBL" id="PDS23146.1"/>
    </source>
</evidence>
<dbReference type="GO" id="GO:0005524">
    <property type="term" value="F:ATP binding"/>
    <property type="evidence" value="ECO:0007669"/>
    <property type="project" value="UniProtKB-KW"/>
</dbReference>
<sequence length="616" mass="71793">MCGISGIINFNNQKVQELELLSMVQAMKHRGPDDQGIFIDDTVGFGFVRLSVIDLSSAGHQPFQSEDQRYTMVFNGEIYNYVELREELIRNGTVFNTKTDTEVLLKSYIKWGKDCLHKFNGMWAFAIYDNQEKTVFFARDRFGVKPFYYYSDENNFYFASEIPSILAVLKAKPKANEQAIFDYLVFNKTEHNSQTFFEGIEKISHGHCLFVDLKKQKNTIAPEKWYDLRENVKKSTGFSSPNEFKDVFVEAVKLRLRSDVPVGVCLSGGLDSSSIVSVIIDHLNVANLNTFSAVFDNNFSGDESKFILEYADKPGQRHYITPTAETLYDDLDDFITCHTEPIPSTSPYAQYKVMQKAQNNVVVTIDGQGADEHLAGYHYIFGFYFKDLLINLKWYTLLKEMYYYLKIHKSTFGLKTFLFFLLPKNIRTKTKVNDLGYFNVKFVNDYLKKSSISDNLYGSKSLKDSLLNHFEYKLEHLLKWGDRNSMHFSIESRVPFLDYKLVEKSLATKSNEIIKNGMTKSILRKSMKGILPEVIRNRVDKIGFETPQDEWFREIKWQNKINNIITSESFGNRGIFDQKNVVKKYKKHISREINISNEIWKWVHLELWFRKYIDEL</sequence>
<evidence type="ECO:0000256" key="2">
    <source>
        <dbReference type="ARBA" id="ARBA00005752"/>
    </source>
</evidence>
<dbReference type="OrthoDB" id="9763290at2"/>
<dbReference type="Pfam" id="PF00733">
    <property type="entry name" value="Asn_synthase"/>
    <property type="match status" value="1"/>
</dbReference>
<gene>
    <name evidence="11" type="primary">asnB</name>
    <name evidence="11" type="ORF">B0A77_11565</name>
</gene>
<dbReference type="InterPro" id="IPR006426">
    <property type="entry name" value="Asn_synth_AEB"/>
</dbReference>
<evidence type="ECO:0000259" key="10">
    <source>
        <dbReference type="PROSITE" id="PS51278"/>
    </source>
</evidence>
<dbReference type="SUPFAM" id="SSF56235">
    <property type="entry name" value="N-terminal nucleophile aminohydrolases (Ntn hydrolases)"/>
    <property type="match status" value="1"/>
</dbReference>
<feature type="binding site" evidence="9">
    <location>
        <position position="100"/>
    </location>
    <ligand>
        <name>L-glutamine</name>
        <dbReference type="ChEBI" id="CHEBI:58359"/>
    </ligand>
</feature>
<dbReference type="AlphaFoldDB" id="A0A2H3KBJ7"/>
<dbReference type="InterPro" id="IPR014729">
    <property type="entry name" value="Rossmann-like_a/b/a_fold"/>
</dbReference>
<dbReference type="PANTHER" id="PTHR43284:SF1">
    <property type="entry name" value="ASPARAGINE SYNTHETASE"/>
    <property type="match status" value="1"/>
</dbReference>